<feature type="compositionally biased region" description="Polar residues" evidence="2">
    <location>
        <begin position="129"/>
        <end position="144"/>
    </location>
</feature>
<organism evidence="3 4">
    <name type="scientific">Xylaria bambusicola</name>
    <dbReference type="NCBI Taxonomy" id="326684"/>
    <lineage>
        <taxon>Eukaryota</taxon>
        <taxon>Fungi</taxon>
        <taxon>Dikarya</taxon>
        <taxon>Ascomycota</taxon>
        <taxon>Pezizomycotina</taxon>
        <taxon>Sordariomycetes</taxon>
        <taxon>Xylariomycetidae</taxon>
        <taxon>Xylariales</taxon>
        <taxon>Xylariaceae</taxon>
        <taxon>Xylaria</taxon>
    </lineage>
</organism>
<feature type="region of interest" description="Disordered" evidence="2">
    <location>
        <begin position="323"/>
        <end position="368"/>
    </location>
</feature>
<feature type="compositionally biased region" description="Basic residues" evidence="2">
    <location>
        <begin position="350"/>
        <end position="362"/>
    </location>
</feature>
<feature type="compositionally biased region" description="Basic and acidic residues" evidence="2">
    <location>
        <begin position="281"/>
        <end position="291"/>
    </location>
</feature>
<dbReference type="AlphaFoldDB" id="A0AAN7UGZ5"/>
<dbReference type="Proteomes" id="UP001305414">
    <property type="component" value="Unassembled WGS sequence"/>
</dbReference>
<evidence type="ECO:0000313" key="4">
    <source>
        <dbReference type="Proteomes" id="UP001305414"/>
    </source>
</evidence>
<accession>A0AAN7UGZ5</accession>
<evidence type="ECO:0000256" key="2">
    <source>
        <dbReference type="SAM" id="MobiDB-lite"/>
    </source>
</evidence>
<feature type="region of interest" description="Disordered" evidence="2">
    <location>
        <begin position="425"/>
        <end position="479"/>
    </location>
</feature>
<name>A0AAN7UGZ5_9PEZI</name>
<reference evidence="3 4" key="1">
    <citation type="submission" date="2023-10" db="EMBL/GenBank/DDBJ databases">
        <title>Draft genome sequence of Xylaria bambusicola isolate GMP-LS, the root and basal stem rot pathogen of sugarcane in Indonesia.</title>
        <authorList>
            <person name="Selvaraj P."/>
            <person name="Muralishankar V."/>
            <person name="Muruganantham S."/>
            <person name="Sp S."/>
            <person name="Haryani S."/>
            <person name="Lau K.J.X."/>
            <person name="Naqvi N.I."/>
        </authorList>
    </citation>
    <scope>NUCLEOTIDE SEQUENCE [LARGE SCALE GENOMIC DNA]</scope>
    <source>
        <strain evidence="3">GMP-LS</strain>
    </source>
</reference>
<evidence type="ECO:0000313" key="3">
    <source>
        <dbReference type="EMBL" id="KAK5629083.1"/>
    </source>
</evidence>
<evidence type="ECO:0000256" key="1">
    <source>
        <dbReference type="SAM" id="Coils"/>
    </source>
</evidence>
<gene>
    <name evidence="3" type="ORF">RRF57_004798</name>
</gene>
<feature type="coiled-coil region" evidence="1">
    <location>
        <begin position="179"/>
        <end position="210"/>
    </location>
</feature>
<protein>
    <submittedName>
        <fullName evidence="3">Uncharacterized protein</fullName>
    </submittedName>
</protein>
<keyword evidence="1" id="KW-0175">Coiled coil</keyword>
<comment type="caution">
    <text evidence="3">The sequence shown here is derived from an EMBL/GenBank/DDBJ whole genome shotgun (WGS) entry which is preliminary data.</text>
</comment>
<sequence length="506" mass="56911">MYPTLPNWLEPQLPLEPPSMWSQGLYVPPLVHDTNFFEVTRKAMQPGSGSRLTIKFPHTTVTVGVNPEDWRNAVMHLRRLASAIEAQGLTPRLMDLYNPATLIPREDDKTNNNIVITLNDKKEKNNDDSNPTKGDNNEKSNSSEPGKKRRKEDWSLFKKEMKRETKKILSGMQTLPGRVKELESKYNSLEDDLEAAMLEQEEEMSDHEARIGDIKIDLGNLRKEFEELKSAKSVPAVPTVRRSDELKKSPYPSIEHGPSTREFKRMILGSPELPETGCSDVKGKSKEKAVDSRPASIISVSSVSIGEAGPSMSPNLFADTPAPASPLYSSPPPPLVVNGTTPRPETRTHPVPHTHPLPHHPAAKPISEPPMYYGSPFLSMPLPGLSTCDSMSNPYPPSPPNEIMNARVQQAMNNIQAFTDQFSKVQDTKVQDGESQERKVQDDKHRSTSVKKGEDQKKTEKKDCCCDDDDNKDQDGEDRWERLAMDTEFRSEKRWYFAHQIDGHDP</sequence>
<proteinExistence type="predicted"/>
<feature type="region of interest" description="Disordered" evidence="2">
    <location>
        <begin position="232"/>
        <end position="293"/>
    </location>
</feature>
<dbReference type="EMBL" id="JAWHQM010000010">
    <property type="protein sequence ID" value="KAK5629083.1"/>
    <property type="molecule type" value="Genomic_DNA"/>
</dbReference>
<feature type="compositionally biased region" description="Basic and acidic residues" evidence="2">
    <location>
        <begin position="426"/>
        <end position="465"/>
    </location>
</feature>
<keyword evidence="4" id="KW-1185">Reference proteome</keyword>
<feature type="region of interest" description="Disordered" evidence="2">
    <location>
        <begin position="117"/>
        <end position="155"/>
    </location>
</feature>